<dbReference type="Gene3D" id="1.20.1330.10">
    <property type="entry name" value="f41 fragment of flagellin, N-terminal domain"/>
    <property type="match status" value="1"/>
</dbReference>
<feature type="domain" description="Flagellin C-terminal" evidence="5">
    <location>
        <begin position="587"/>
        <end position="672"/>
    </location>
</feature>
<dbReference type="PANTHER" id="PTHR42792:SF2">
    <property type="entry name" value="FLAGELLIN"/>
    <property type="match status" value="1"/>
</dbReference>
<gene>
    <name evidence="6" type="ORF">DEM27_03020</name>
</gene>
<evidence type="ECO:0000256" key="1">
    <source>
        <dbReference type="ARBA" id="ARBA00005709"/>
    </source>
</evidence>
<organism evidence="6 7">
    <name type="scientific">Metarhizobium album</name>
    <dbReference type="NCBI Taxonomy" id="2182425"/>
    <lineage>
        <taxon>Bacteria</taxon>
        <taxon>Pseudomonadati</taxon>
        <taxon>Pseudomonadota</taxon>
        <taxon>Alphaproteobacteria</taxon>
        <taxon>Hyphomicrobiales</taxon>
        <taxon>Rhizobiaceae</taxon>
        <taxon>Metarhizobium</taxon>
    </lineage>
</organism>
<dbReference type="InterPro" id="IPR001029">
    <property type="entry name" value="Flagellin_N"/>
</dbReference>
<dbReference type="PANTHER" id="PTHR42792">
    <property type="entry name" value="FLAGELLIN"/>
    <property type="match status" value="1"/>
</dbReference>
<dbReference type="GO" id="GO:0005198">
    <property type="term" value="F:structural molecule activity"/>
    <property type="evidence" value="ECO:0007669"/>
    <property type="project" value="UniProtKB-UniRule"/>
</dbReference>
<dbReference type="Proteomes" id="UP000245252">
    <property type="component" value="Unassembled WGS sequence"/>
</dbReference>
<evidence type="ECO:0000313" key="7">
    <source>
        <dbReference type="Proteomes" id="UP000245252"/>
    </source>
</evidence>
<dbReference type="GO" id="GO:0009288">
    <property type="term" value="C:bacterial-type flagellum"/>
    <property type="evidence" value="ECO:0007669"/>
    <property type="project" value="UniProtKB-SubCell"/>
</dbReference>
<protein>
    <recommendedName>
        <fullName evidence="3">Flagellin</fullName>
    </recommendedName>
</protein>
<reference evidence="6 7" key="1">
    <citation type="submission" date="2018-05" db="EMBL/GenBank/DDBJ databases">
        <title>The draft genome of strain NS-104.</title>
        <authorList>
            <person name="Hang P."/>
            <person name="Jiang J."/>
        </authorList>
    </citation>
    <scope>NUCLEOTIDE SEQUENCE [LARGE SCALE GENOMIC DNA]</scope>
    <source>
        <strain evidence="6 7">NS-104</strain>
    </source>
</reference>
<proteinExistence type="inferred from homology"/>
<dbReference type="InterPro" id="IPR001492">
    <property type="entry name" value="Flagellin"/>
</dbReference>
<keyword evidence="3" id="KW-0964">Secreted</keyword>
<evidence type="ECO:0000256" key="2">
    <source>
        <dbReference type="ARBA" id="ARBA00023143"/>
    </source>
</evidence>
<dbReference type="OrthoDB" id="8328560at2"/>
<dbReference type="GO" id="GO:0005576">
    <property type="term" value="C:extracellular region"/>
    <property type="evidence" value="ECO:0007669"/>
    <property type="project" value="UniProtKB-SubCell"/>
</dbReference>
<evidence type="ECO:0000259" key="4">
    <source>
        <dbReference type="Pfam" id="PF00669"/>
    </source>
</evidence>
<evidence type="ECO:0000259" key="5">
    <source>
        <dbReference type="Pfam" id="PF00700"/>
    </source>
</evidence>
<dbReference type="Pfam" id="PF00669">
    <property type="entry name" value="Flagellin_N"/>
    <property type="match status" value="1"/>
</dbReference>
<dbReference type="InterPro" id="IPR046358">
    <property type="entry name" value="Flagellin_C"/>
</dbReference>
<evidence type="ECO:0000256" key="3">
    <source>
        <dbReference type="RuleBase" id="RU362073"/>
    </source>
</evidence>
<evidence type="ECO:0000313" key="6">
    <source>
        <dbReference type="EMBL" id="PWE58166.1"/>
    </source>
</evidence>
<comment type="similarity">
    <text evidence="1 3">Belongs to the bacterial flagellin family.</text>
</comment>
<dbReference type="Pfam" id="PF00700">
    <property type="entry name" value="Flagellin_C"/>
    <property type="match status" value="1"/>
</dbReference>
<dbReference type="SUPFAM" id="SSF64518">
    <property type="entry name" value="Phase 1 flagellin"/>
    <property type="match status" value="2"/>
</dbReference>
<feature type="domain" description="Flagellin N-terminal" evidence="4">
    <location>
        <begin position="4"/>
        <end position="136"/>
    </location>
</feature>
<dbReference type="RefSeq" id="WP_109456684.1">
    <property type="nucleotide sequence ID" value="NZ_QFBC01000001.1"/>
</dbReference>
<keyword evidence="7" id="KW-1185">Reference proteome</keyword>
<sequence>MTSILTNGAAISALDTLRSINNHLEATQQRISSGLRVRTASDNAAYWSISTTMRSDNMALSTVADALGLGAAKIDTTYTGLESTVDILSEFRAKLVAAKEPGIDKSKIQKELNQFKEQLKSIAASSSFSGVNWLETNVPQNLRHLPSLPTDIVSSFIRSSDGSVRVGTTTIDVAEISLFNLGGGGSLQKSPGSLGTIGGFRTASLNAVGVGGTDIRATTGFPFALTSSDVISFDVAVDGLISQTVTIDKTLVDATLGIANGNIATHAAFATVLNQALVAAGVDSYVYADLTGSQLTFISKGNTGAPTSSVVVDNITRNPPGPTGFSSGYEQRATTGLPLVLSVGEQINLDISVDGLASQTLTIDDSLINSSLGVVNGTINDADDYVAVLTQALINAGAGSNIQVMKVFGSSIRFTSTESSGGSFSGVTLSNIVRTPSGASGLAGGGSIGSAAYVRANGYYAQAQYTFTTPFTVTSGSLISFDVKVGTGTQTTINIDRNLVDAALGTSDGLVNSAAAMATVLSQALTGQDVTVTSSGSQVIFDIDPAQGFSANFLISDVSDNVKYRGADFDIVDVDITDPVNDLDNYIDGVDAMLERVVNSAAALGAIKTRVDIQTDFAHTLMDTLDKGIGRLVDAEMGEASTRLKALQTQQQLGIQALQIANSNAENILQLFNQ</sequence>
<comment type="function">
    <text evidence="3">Flagellin is the subunit protein which polymerizes to form the filaments of bacterial flagella.</text>
</comment>
<dbReference type="AlphaFoldDB" id="A0A2U2DXY8"/>
<comment type="caution">
    <text evidence="6">The sequence shown here is derived from an EMBL/GenBank/DDBJ whole genome shotgun (WGS) entry which is preliminary data.</text>
</comment>
<keyword evidence="2 3" id="KW-0975">Bacterial flagellum</keyword>
<name>A0A2U2DXY8_9HYPH</name>
<comment type="subcellular location">
    <subcellularLocation>
        <location evidence="3">Secreted</location>
    </subcellularLocation>
    <subcellularLocation>
        <location evidence="3">Bacterial flagellum</location>
    </subcellularLocation>
</comment>
<accession>A0A2U2DXY8</accession>
<dbReference type="EMBL" id="QFBC01000001">
    <property type="protein sequence ID" value="PWE58166.1"/>
    <property type="molecule type" value="Genomic_DNA"/>
</dbReference>